<dbReference type="InterPro" id="IPR001509">
    <property type="entry name" value="Epimerase_deHydtase"/>
</dbReference>
<gene>
    <name evidence="2" type="ORF">FPZ12_006780</name>
</gene>
<sequence length="356" mass="38353">MKVLVTGASGRVGANMVRRLTAAGAEVRAMIPPGDPQAPKLAAFPQVQVVEADLGDQAAINVACKGVTHIVHLAAQLMRGDTPVDRFYDINAFGTLRLLEGAVQCGNRLERFVLTSSDGTYRPGAPPAVPLTEDVPQLPGDYYGTGKLIGEIVLRNHAVQYDIPFSIVRFATVVSPEEAAKIFRVDFWRTMLGWHRLGKDCHLWPLFDGHPELAPMYEAAVADAAPDTAVGLAGPGGEPWTLSLVDVRDAVDGVYRALTEPGALGRAFNIAAAEPTPHDEGAAVIADLFEVPKLMVELPIRHQLELSIDNANRHLGFRPRHDYRDMVESGLAMTGTDSEFIPANATSGVAATWQPR</sequence>
<accession>A0A5N0VHP5</accession>
<dbReference type="Proteomes" id="UP000319769">
    <property type="component" value="Unassembled WGS sequence"/>
</dbReference>
<dbReference type="InterPro" id="IPR036291">
    <property type="entry name" value="NAD(P)-bd_dom_sf"/>
</dbReference>
<dbReference type="Gene3D" id="3.40.50.720">
    <property type="entry name" value="NAD(P)-binding Rossmann-like Domain"/>
    <property type="match status" value="1"/>
</dbReference>
<protein>
    <submittedName>
        <fullName evidence="2">NAD(P)-dependent oxidoreductase</fullName>
    </submittedName>
</protein>
<dbReference type="InterPro" id="IPR050177">
    <property type="entry name" value="Lipid_A_modif_metabolic_enz"/>
</dbReference>
<evidence type="ECO:0000313" key="2">
    <source>
        <dbReference type="EMBL" id="KAA9164953.1"/>
    </source>
</evidence>
<dbReference type="PANTHER" id="PTHR43245">
    <property type="entry name" value="BIFUNCTIONAL POLYMYXIN RESISTANCE PROTEIN ARNA"/>
    <property type="match status" value="1"/>
</dbReference>
<dbReference type="Pfam" id="PF01370">
    <property type="entry name" value="Epimerase"/>
    <property type="match status" value="1"/>
</dbReference>
<evidence type="ECO:0000313" key="3">
    <source>
        <dbReference type="Proteomes" id="UP000319769"/>
    </source>
</evidence>
<dbReference type="RefSeq" id="WP_144746619.1">
    <property type="nucleotide sequence ID" value="NZ_VMNW02000006.1"/>
</dbReference>
<name>A0A5N0VHP5_9PSEU</name>
<feature type="domain" description="NAD-dependent epimerase/dehydratase" evidence="1">
    <location>
        <begin position="3"/>
        <end position="271"/>
    </location>
</feature>
<dbReference type="EMBL" id="VMNW02000006">
    <property type="protein sequence ID" value="KAA9164953.1"/>
    <property type="molecule type" value="Genomic_DNA"/>
</dbReference>
<proteinExistence type="predicted"/>
<dbReference type="AlphaFoldDB" id="A0A5N0VHP5"/>
<dbReference type="SUPFAM" id="SSF51735">
    <property type="entry name" value="NAD(P)-binding Rossmann-fold domains"/>
    <property type="match status" value="1"/>
</dbReference>
<keyword evidence="3" id="KW-1185">Reference proteome</keyword>
<evidence type="ECO:0000259" key="1">
    <source>
        <dbReference type="Pfam" id="PF01370"/>
    </source>
</evidence>
<dbReference type="OrthoDB" id="3661842at2"/>
<comment type="caution">
    <text evidence="2">The sequence shown here is derived from an EMBL/GenBank/DDBJ whole genome shotgun (WGS) entry which is preliminary data.</text>
</comment>
<organism evidence="2 3">
    <name type="scientific">Amycolatopsis acidicola</name>
    <dbReference type="NCBI Taxonomy" id="2596893"/>
    <lineage>
        <taxon>Bacteria</taxon>
        <taxon>Bacillati</taxon>
        <taxon>Actinomycetota</taxon>
        <taxon>Actinomycetes</taxon>
        <taxon>Pseudonocardiales</taxon>
        <taxon>Pseudonocardiaceae</taxon>
        <taxon>Amycolatopsis</taxon>
    </lineage>
</organism>
<reference evidence="2" key="1">
    <citation type="submission" date="2019-09" db="EMBL/GenBank/DDBJ databases">
        <authorList>
            <person name="Teo W.F.A."/>
            <person name="Duangmal K."/>
        </authorList>
    </citation>
    <scope>NUCLEOTIDE SEQUENCE [LARGE SCALE GENOMIC DNA]</scope>
    <source>
        <strain evidence="2">K81G1</strain>
    </source>
</reference>